<evidence type="ECO:0000256" key="2">
    <source>
        <dbReference type="SAM" id="Phobius"/>
    </source>
</evidence>
<protein>
    <submittedName>
        <fullName evidence="3">Uncharacterized protein</fullName>
    </submittedName>
</protein>
<organism evidence="3 4">
    <name type="scientific">Pseudomonas caspiana</name>
    <dbReference type="NCBI Taxonomy" id="1451454"/>
    <lineage>
        <taxon>Bacteria</taxon>
        <taxon>Pseudomonadati</taxon>
        <taxon>Pseudomonadota</taxon>
        <taxon>Gammaproteobacteria</taxon>
        <taxon>Pseudomonadales</taxon>
        <taxon>Pseudomonadaceae</taxon>
        <taxon>Pseudomonas</taxon>
    </lineage>
</organism>
<dbReference type="AlphaFoldDB" id="A0A1Y3P5E5"/>
<gene>
    <name evidence="3" type="ORF">AUC60_20205</name>
</gene>
<keyword evidence="4" id="KW-1185">Reference proteome</keyword>
<comment type="caution">
    <text evidence="3">The sequence shown here is derived from an EMBL/GenBank/DDBJ whole genome shotgun (WGS) entry which is preliminary data.</text>
</comment>
<feature type="region of interest" description="Disordered" evidence="1">
    <location>
        <begin position="248"/>
        <end position="274"/>
    </location>
</feature>
<evidence type="ECO:0000313" key="3">
    <source>
        <dbReference type="EMBL" id="OUM72014.1"/>
    </source>
</evidence>
<evidence type="ECO:0000313" key="4">
    <source>
        <dbReference type="Proteomes" id="UP000195440"/>
    </source>
</evidence>
<accession>A0A1Y3P5E5</accession>
<evidence type="ECO:0000256" key="1">
    <source>
        <dbReference type="SAM" id="MobiDB-lite"/>
    </source>
</evidence>
<keyword evidence="2" id="KW-1133">Transmembrane helix</keyword>
<reference evidence="3 4" key="1">
    <citation type="journal article" date="2017" name="Syst. Appl. Microbiol.">
        <title>Pseudomonas caspiana sp. nov., a citrus pathogen in the Pseudomonas syringae phylogenetic group.</title>
        <authorList>
            <person name="Busquets A."/>
            <person name="Gomila M."/>
            <person name="Beiki F."/>
            <person name="Mulet M."/>
            <person name="Rahimian H."/>
            <person name="Garcia-Valdes E."/>
            <person name="Lalucat J."/>
        </authorList>
    </citation>
    <scope>NUCLEOTIDE SEQUENCE [LARGE SCALE GENOMIC DNA]</scope>
    <source>
        <strain evidence="3 4">FBF102</strain>
    </source>
</reference>
<feature type="compositionally biased region" description="Basic and acidic residues" evidence="1">
    <location>
        <begin position="248"/>
        <end position="266"/>
    </location>
</feature>
<feature type="transmembrane region" description="Helical" evidence="2">
    <location>
        <begin position="44"/>
        <end position="63"/>
    </location>
</feature>
<dbReference type="RefSeq" id="WP_087271868.1">
    <property type="nucleotide sequence ID" value="NZ_JBJGBV010000029.1"/>
</dbReference>
<keyword evidence="2" id="KW-0472">Membrane</keyword>
<keyword evidence="2" id="KW-0812">Transmembrane</keyword>
<proteinExistence type="predicted"/>
<name>A0A1Y3P5E5_9PSED</name>
<dbReference type="Proteomes" id="UP000195440">
    <property type="component" value="Unassembled WGS sequence"/>
</dbReference>
<dbReference type="OrthoDB" id="7030833at2"/>
<sequence length="274" mass="30411">MDAGKQPSEDGFTHIQRLTPGKVDIVLGAHPGKRRPAHRSKRRGYSSLLILLAIAGFAAYLLFPRAKPLPQASRPTIEQPVAVATEPPPALIETPPQPAPPLAAEPYLGPNVVRREVPPPSAQPLDECMKNGNVIDENVLNCRFGQVPKATEREPAKGMVSSSYMANFKSDLARTNSERATRAFSVASVSFRAVDSRSRYHADFRVFNNHIDNSSVCMNFSKGSVENRECRRAAVVFFKESCQEWTKRAAKDRDEQSKQTQERYCEANRTFEAG</sequence>
<dbReference type="EMBL" id="LOHF01000020">
    <property type="protein sequence ID" value="OUM72014.1"/>
    <property type="molecule type" value="Genomic_DNA"/>
</dbReference>